<keyword evidence="9" id="KW-1185">Reference proteome</keyword>
<comment type="subcellular location">
    <subcellularLocation>
        <location evidence="1">Secreted</location>
    </subcellularLocation>
</comment>
<protein>
    <recommendedName>
        <fullName evidence="7">C1q domain-containing protein</fullName>
    </recommendedName>
</protein>
<dbReference type="GO" id="GO:0005576">
    <property type="term" value="C:extracellular region"/>
    <property type="evidence" value="ECO:0007669"/>
    <property type="project" value="UniProtKB-SubCell"/>
</dbReference>
<dbReference type="Pfam" id="PF00386">
    <property type="entry name" value="C1q"/>
    <property type="match status" value="1"/>
</dbReference>
<evidence type="ECO:0000256" key="5">
    <source>
        <dbReference type="SAM" id="MobiDB-lite"/>
    </source>
</evidence>
<feature type="compositionally biased region" description="Polar residues" evidence="5">
    <location>
        <begin position="153"/>
        <end position="167"/>
    </location>
</feature>
<feature type="region of interest" description="Disordered" evidence="5">
    <location>
        <begin position="142"/>
        <end position="170"/>
    </location>
</feature>
<dbReference type="OrthoDB" id="6161667at2759"/>
<keyword evidence="3 6" id="KW-0732">Signal</keyword>
<feature type="signal peptide" evidence="6">
    <location>
        <begin position="1"/>
        <end position="19"/>
    </location>
</feature>
<evidence type="ECO:0000313" key="8">
    <source>
        <dbReference type="EMBL" id="OWF50144.1"/>
    </source>
</evidence>
<sequence>MTTMLVILVLIICLTSSLGNKVRNELDPDIPSLLLHDLDSGSPPLTQKDLKHDIHLQQWQDLVTFVYRKIEDMERHLTEKDERIDQLELNIASQMTKIKQLKRGMTSLEKEVSEKNEVVGKLLARVSDLEGLVMSDAITSERDTVRSQRTENESQTDLVQTSDSRPGSSVKKMFTSQHFVPKTSNYQNTSTVLPQFNDLVNKSDEDESVVYTDNGSEDLSIAKHSRFQQKRVTPKATIAFHVALSSNKDVTIDVVVVYDLETLDQGNGYNPREGFYTVPESGTYVLTWTTICYVHNEFQTVLVVNGAVRGSSWTDALGVNDLHQTTAIVVLTLNQGDRVFIRMGHTHGHGIILSQSEFGQSTFSGWKLE</sequence>
<feature type="domain" description="C1q" evidence="7">
    <location>
        <begin position="233"/>
        <end position="369"/>
    </location>
</feature>
<feature type="coiled-coil region" evidence="4">
    <location>
        <begin position="70"/>
        <end position="118"/>
    </location>
</feature>
<name>A0A210QN26_MIZYE</name>
<evidence type="ECO:0000256" key="3">
    <source>
        <dbReference type="ARBA" id="ARBA00022729"/>
    </source>
</evidence>
<evidence type="ECO:0000256" key="4">
    <source>
        <dbReference type="SAM" id="Coils"/>
    </source>
</evidence>
<reference evidence="8 9" key="1">
    <citation type="journal article" date="2017" name="Nat. Ecol. Evol.">
        <title>Scallop genome provides insights into evolution of bilaterian karyotype and development.</title>
        <authorList>
            <person name="Wang S."/>
            <person name="Zhang J."/>
            <person name="Jiao W."/>
            <person name="Li J."/>
            <person name="Xun X."/>
            <person name="Sun Y."/>
            <person name="Guo X."/>
            <person name="Huan P."/>
            <person name="Dong B."/>
            <person name="Zhang L."/>
            <person name="Hu X."/>
            <person name="Sun X."/>
            <person name="Wang J."/>
            <person name="Zhao C."/>
            <person name="Wang Y."/>
            <person name="Wang D."/>
            <person name="Huang X."/>
            <person name="Wang R."/>
            <person name="Lv J."/>
            <person name="Li Y."/>
            <person name="Zhang Z."/>
            <person name="Liu B."/>
            <person name="Lu W."/>
            <person name="Hui Y."/>
            <person name="Liang J."/>
            <person name="Zhou Z."/>
            <person name="Hou R."/>
            <person name="Li X."/>
            <person name="Liu Y."/>
            <person name="Li H."/>
            <person name="Ning X."/>
            <person name="Lin Y."/>
            <person name="Zhao L."/>
            <person name="Xing Q."/>
            <person name="Dou J."/>
            <person name="Li Y."/>
            <person name="Mao J."/>
            <person name="Guo H."/>
            <person name="Dou H."/>
            <person name="Li T."/>
            <person name="Mu C."/>
            <person name="Jiang W."/>
            <person name="Fu Q."/>
            <person name="Fu X."/>
            <person name="Miao Y."/>
            <person name="Liu J."/>
            <person name="Yu Q."/>
            <person name="Li R."/>
            <person name="Liao H."/>
            <person name="Li X."/>
            <person name="Kong Y."/>
            <person name="Jiang Z."/>
            <person name="Chourrout D."/>
            <person name="Li R."/>
            <person name="Bao Z."/>
        </authorList>
    </citation>
    <scope>NUCLEOTIDE SEQUENCE [LARGE SCALE GENOMIC DNA]</scope>
    <source>
        <strain evidence="8 9">PY_sf001</strain>
    </source>
</reference>
<dbReference type="PANTHER" id="PTHR22923:SF116">
    <property type="entry name" value="C1Q DOMAIN-CONTAINING PROTEIN"/>
    <property type="match status" value="1"/>
</dbReference>
<dbReference type="EMBL" id="NEDP02002762">
    <property type="protein sequence ID" value="OWF50144.1"/>
    <property type="molecule type" value="Genomic_DNA"/>
</dbReference>
<gene>
    <name evidence="8" type="ORF">KP79_PYT14102</name>
</gene>
<dbReference type="Proteomes" id="UP000242188">
    <property type="component" value="Unassembled WGS sequence"/>
</dbReference>
<accession>A0A210QN26</accession>
<dbReference type="AlphaFoldDB" id="A0A210QN26"/>
<evidence type="ECO:0000313" key="9">
    <source>
        <dbReference type="Proteomes" id="UP000242188"/>
    </source>
</evidence>
<dbReference type="InterPro" id="IPR001073">
    <property type="entry name" value="C1q_dom"/>
</dbReference>
<evidence type="ECO:0000259" key="7">
    <source>
        <dbReference type="PROSITE" id="PS50871"/>
    </source>
</evidence>
<dbReference type="SUPFAM" id="SSF49842">
    <property type="entry name" value="TNF-like"/>
    <property type="match status" value="1"/>
</dbReference>
<keyword evidence="2" id="KW-0964">Secreted</keyword>
<feature type="compositionally biased region" description="Basic and acidic residues" evidence="5">
    <location>
        <begin position="142"/>
        <end position="152"/>
    </location>
</feature>
<dbReference type="InterPro" id="IPR008983">
    <property type="entry name" value="Tumour_necrosis_fac-like_dom"/>
</dbReference>
<dbReference type="PANTHER" id="PTHR22923">
    <property type="entry name" value="CEREBELLIN-RELATED"/>
    <property type="match status" value="1"/>
</dbReference>
<evidence type="ECO:0000256" key="2">
    <source>
        <dbReference type="ARBA" id="ARBA00022525"/>
    </source>
</evidence>
<organism evidence="8 9">
    <name type="scientific">Mizuhopecten yessoensis</name>
    <name type="common">Japanese scallop</name>
    <name type="synonym">Patinopecten yessoensis</name>
    <dbReference type="NCBI Taxonomy" id="6573"/>
    <lineage>
        <taxon>Eukaryota</taxon>
        <taxon>Metazoa</taxon>
        <taxon>Spiralia</taxon>
        <taxon>Lophotrochozoa</taxon>
        <taxon>Mollusca</taxon>
        <taxon>Bivalvia</taxon>
        <taxon>Autobranchia</taxon>
        <taxon>Pteriomorphia</taxon>
        <taxon>Pectinida</taxon>
        <taxon>Pectinoidea</taxon>
        <taxon>Pectinidae</taxon>
        <taxon>Mizuhopecten</taxon>
    </lineage>
</organism>
<dbReference type="PROSITE" id="PS50871">
    <property type="entry name" value="C1Q"/>
    <property type="match status" value="1"/>
</dbReference>
<dbReference type="InterPro" id="IPR050822">
    <property type="entry name" value="Cerebellin_Synaptic_Org"/>
</dbReference>
<evidence type="ECO:0000256" key="6">
    <source>
        <dbReference type="SAM" id="SignalP"/>
    </source>
</evidence>
<feature type="chain" id="PRO_5012329398" description="C1q domain-containing protein" evidence="6">
    <location>
        <begin position="20"/>
        <end position="369"/>
    </location>
</feature>
<dbReference type="Gene3D" id="2.60.120.40">
    <property type="match status" value="1"/>
</dbReference>
<keyword evidence="4" id="KW-0175">Coiled coil</keyword>
<evidence type="ECO:0000256" key="1">
    <source>
        <dbReference type="ARBA" id="ARBA00004613"/>
    </source>
</evidence>
<dbReference type="SMART" id="SM00110">
    <property type="entry name" value="C1Q"/>
    <property type="match status" value="1"/>
</dbReference>
<dbReference type="Gene3D" id="1.20.5.340">
    <property type="match status" value="1"/>
</dbReference>
<comment type="caution">
    <text evidence="8">The sequence shown here is derived from an EMBL/GenBank/DDBJ whole genome shotgun (WGS) entry which is preliminary data.</text>
</comment>
<proteinExistence type="predicted"/>